<dbReference type="PANTHER" id="PTHR24421:SF58">
    <property type="entry name" value="SIGNAL TRANSDUCTION HISTIDINE-PROTEIN KINASE_PHOSPHATASE UHPB"/>
    <property type="match status" value="1"/>
</dbReference>
<dbReference type="Gene3D" id="1.20.5.1930">
    <property type="match status" value="1"/>
</dbReference>
<dbReference type="InterPro" id="IPR050482">
    <property type="entry name" value="Sensor_HK_TwoCompSys"/>
</dbReference>
<proteinExistence type="predicted"/>
<keyword evidence="8" id="KW-0808">Transferase</keyword>
<organism evidence="18">
    <name type="scientific">Solibacter usitatus (strain Ellin6076)</name>
    <dbReference type="NCBI Taxonomy" id="234267"/>
    <lineage>
        <taxon>Bacteria</taxon>
        <taxon>Pseudomonadati</taxon>
        <taxon>Acidobacteriota</taxon>
        <taxon>Terriglobia</taxon>
        <taxon>Bryobacterales</taxon>
        <taxon>Solibacteraceae</taxon>
        <taxon>Candidatus Solibacter</taxon>
    </lineage>
</organism>
<dbReference type="InterPro" id="IPR036890">
    <property type="entry name" value="HATPase_C_sf"/>
</dbReference>
<keyword evidence="16" id="KW-0472">Membrane</keyword>
<dbReference type="EMBL" id="CP000473">
    <property type="protein sequence ID" value="ABJ82595.1"/>
    <property type="molecule type" value="Genomic_DNA"/>
</dbReference>
<evidence type="ECO:0000256" key="7">
    <source>
        <dbReference type="ARBA" id="ARBA00022490"/>
    </source>
</evidence>
<evidence type="ECO:0000256" key="11">
    <source>
        <dbReference type="ARBA" id="ARBA00023004"/>
    </source>
</evidence>
<dbReference type="Pfam" id="PF07730">
    <property type="entry name" value="HisKA_3"/>
    <property type="match status" value="1"/>
</dbReference>
<evidence type="ECO:0000256" key="12">
    <source>
        <dbReference type="ARBA" id="ARBA00023012"/>
    </source>
</evidence>
<name>Q01NC5_SOLUE</name>
<keyword evidence="6" id="KW-0004">4Fe-4S</keyword>
<dbReference type="AlphaFoldDB" id="Q01NC5"/>
<keyword evidence="13" id="KW-0411">Iron-sulfur</keyword>
<dbReference type="SUPFAM" id="SSF55874">
    <property type="entry name" value="ATPase domain of HSP90 chaperone/DNA topoisomerase II/histidine kinase"/>
    <property type="match status" value="1"/>
</dbReference>
<keyword evidence="7" id="KW-0963">Cytoplasm</keyword>
<dbReference type="CDD" id="cd16917">
    <property type="entry name" value="HATPase_UhpB-NarQ-NarX-like"/>
    <property type="match status" value="1"/>
</dbReference>
<evidence type="ECO:0000313" key="18">
    <source>
        <dbReference type="EMBL" id="ABJ82595.1"/>
    </source>
</evidence>
<dbReference type="SMART" id="SM00387">
    <property type="entry name" value="HATPase_c"/>
    <property type="match status" value="1"/>
</dbReference>
<keyword evidence="11" id="KW-0408">Iron</keyword>
<evidence type="ECO:0000256" key="14">
    <source>
        <dbReference type="ARBA" id="ARBA00024827"/>
    </source>
</evidence>
<keyword evidence="10 18" id="KW-0418">Kinase</keyword>
<dbReference type="HOGENOM" id="CLU_602581_0_0_0"/>
<dbReference type="GO" id="GO:0005737">
    <property type="term" value="C:cytoplasm"/>
    <property type="evidence" value="ECO:0007669"/>
    <property type="project" value="UniProtKB-SubCell"/>
</dbReference>
<keyword evidence="16" id="KW-1133">Transmembrane helix</keyword>
<dbReference type="EC" id="2.7.13.3" evidence="4"/>
<dbReference type="STRING" id="234267.Acid_1604"/>
<protein>
    <recommendedName>
        <fullName evidence="5">Oxygen sensor histidine kinase NreB</fullName>
        <ecNumber evidence="4">2.7.13.3</ecNumber>
    </recommendedName>
    <alternativeName>
        <fullName evidence="15">Nitrogen regulation protein B</fullName>
    </alternativeName>
</protein>
<feature type="transmembrane region" description="Helical" evidence="16">
    <location>
        <begin position="187"/>
        <end position="206"/>
    </location>
</feature>
<dbReference type="Gene3D" id="3.30.565.10">
    <property type="entry name" value="Histidine kinase-like ATPase, C-terminal domain"/>
    <property type="match status" value="1"/>
</dbReference>
<comment type="catalytic activity">
    <reaction evidence="1">
        <text>ATP + protein L-histidine = ADP + protein N-phospho-L-histidine.</text>
        <dbReference type="EC" id="2.7.13.3"/>
    </reaction>
</comment>
<evidence type="ECO:0000256" key="5">
    <source>
        <dbReference type="ARBA" id="ARBA00017322"/>
    </source>
</evidence>
<evidence type="ECO:0000259" key="17">
    <source>
        <dbReference type="PROSITE" id="PS50109"/>
    </source>
</evidence>
<dbReference type="InParanoid" id="Q01NC5"/>
<evidence type="ECO:0000256" key="6">
    <source>
        <dbReference type="ARBA" id="ARBA00022485"/>
    </source>
</evidence>
<feature type="domain" description="Histidine kinase" evidence="17">
    <location>
        <begin position="244"/>
        <end position="434"/>
    </location>
</feature>
<dbReference type="GO" id="GO:0000155">
    <property type="term" value="F:phosphorelay sensor kinase activity"/>
    <property type="evidence" value="ECO:0007669"/>
    <property type="project" value="InterPro"/>
</dbReference>
<evidence type="ECO:0000256" key="16">
    <source>
        <dbReference type="SAM" id="Phobius"/>
    </source>
</evidence>
<evidence type="ECO:0000256" key="15">
    <source>
        <dbReference type="ARBA" id="ARBA00030800"/>
    </source>
</evidence>
<keyword evidence="16" id="KW-0812">Transmembrane</keyword>
<dbReference type="KEGG" id="sus:Acid_1604"/>
<comment type="cofactor">
    <cofactor evidence="2">
        <name>[4Fe-4S] cluster</name>
        <dbReference type="ChEBI" id="CHEBI:49883"/>
    </cofactor>
</comment>
<reference evidence="18" key="1">
    <citation type="submission" date="2006-10" db="EMBL/GenBank/DDBJ databases">
        <title>Complete sequence of Solibacter usitatus Ellin6076.</title>
        <authorList>
            <consortium name="US DOE Joint Genome Institute"/>
            <person name="Copeland A."/>
            <person name="Lucas S."/>
            <person name="Lapidus A."/>
            <person name="Barry K."/>
            <person name="Detter J.C."/>
            <person name="Glavina del Rio T."/>
            <person name="Hammon N."/>
            <person name="Israni S."/>
            <person name="Dalin E."/>
            <person name="Tice H."/>
            <person name="Pitluck S."/>
            <person name="Thompson L.S."/>
            <person name="Brettin T."/>
            <person name="Bruce D."/>
            <person name="Han C."/>
            <person name="Tapia R."/>
            <person name="Gilna P."/>
            <person name="Schmutz J."/>
            <person name="Larimer F."/>
            <person name="Land M."/>
            <person name="Hauser L."/>
            <person name="Kyrpides N."/>
            <person name="Mikhailova N."/>
            <person name="Janssen P.H."/>
            <person name="Kuske C.R."/>
            <person name="Richardson P."/>
        </authorList>
    </citation>
    <scope>NUCLEOTIDE SEQUENCE</scope>
    <source>
        <strain evidence="18">Ellin6076</strain>
    </source>
</reference>
<dbReference type="InterPro" id="IPR005467">
    <property type="entry name" value="His_kinase_dom"/>
</dbReference>
<evidence type="ECO:0000256" key="2">
    <source>
        <dbReference type="ARBA" id="ARBA00001966"/>
    </source>
</evidence>
<evidence type="ECO:0000256" key="8">
    <source>
        <dbReference type="ARBA" id="ARBA00022679"/>
    </source>
</evidence>
<dbReference type="PROSITE" id="PS50109">
    <property type="entry name" value="HIS_KIN"/>
    <property type="match status" value="1"/>
</dbReference>
<evidence type="ECO:0000256" key="3">
    <source>
        <dbReference type="ARBA" id="ARBA00004496"/>
    </source>
</evidence>
<accession>Q01NC5</accession>
<dbReference type="Pfam" id="PF02518">
    <property type="entry name" value="HATPase_c"/>
    <property type="match status" value="1"/>
</dbReference>
<evidence type="ECO:0000256" key="4">
    <source>
        <dbReference type="ARBA" id="ARBA00012438"/>
    </source>
</evidence>
<dbReference type="PRINTS" id="PR00344">
    <property type="entry name" value="BCTRLSENSOR"/>
</dbReference>
<dbReference type="InterPro" id="IPR003594">
    <property type="entry name" value="HATPase_dom"/>
</dbReference>
<evidence type="ECO:0000256" key="1">
    <source>
        <dbReference type="ARBA" id="ARBA00000085"/>
    </source>
</evidence>
<comment type="subcellular location">
    <subcellularLocation>
        <location evidence="3">Cytoplasm</location>
    </subcellularLocation>
</comment>
<keyword evidence="12" id="KW-0902">Two-component regulatory system</keyword>
<gene>
    <name evidence="18" type="ordered locus">Acid_1604</name>
</gene>
<dbReference type="GO" id="GO:0016020">
    <property type="term" value="C:membrane"/>
    <property type="evidence" value="ECO:0007669"/>
    <property type="project" value="InterPro"/>
</dbReference>
<comment type="function">
    <text evidence="14">Member of the two-component regulatory system NreB/NreC involved in the control of dissimilatory nitrate/nitrite reduction in response to oxygen. NreB functions as a direct oxygen sensor histidine kinase which is autophosphorylated, in the absence of oxygen, probably at the conserved histidine residue, and transfers its phosphate group probably to a conserved aspartate residue of NreC. NreB/NreC activates the expression of the nitrate (narGHJI) and nitrite (nir) reductase operons, as well as the putative nitrate transporter gene narT.</text>
</comment>
<dbReference type="PANTHER" id="PTHR24421">
    <property type="entry name" value="NITRATE/NITRITE SENSOR PROTEIN NARX-RELATED"/>
    <property type="match status" value="1"/>
</dbReference>
<evidence type="ECO:0000256" key="13">
    <source>
        <dbReference type="ARBA" id="ARBA00023014"/>
    </source>
</evidence>
<dbReference type="eggNOG" id="COG4585">
    <property type="taxonomic scope" value="Bacteria"/>
</dbReference>
<sequence length="437" mass="48400" precursor="true">MANSRTVLVAGFGGLLVLMAFAGLDGIQALRQIQTSNDNIREDFLLRTRLLERIRGDVYVSGTYVRDYLLEPESGKAEGHRYSLLEARTDMDAALAAYRALLTSPETGPFQVLTRELAIYWSVLEPVFEWTPQQRRTRGYPFLRDEVFPRRMAMLGIADQIRALNESQLHDGKLRVEALFSQYGRRLAVTIALVIGLGLVLAAFSIRKILALENASSASQEALKHLSARLVEAQEDERRSISRELHDEVGQSLTGVLLEMANLSKLIRTRDPESVAAKAAEIKREVENSIGVVRNMALLLRPSMLDDLGLVPALQWQAREVSKRSGLWVSVDAASVSEDLPEEHKTCIYRIVQEALHNAVQHAGARHVKVAVEQQPDELRLAIEDDGKGFDAQQGRGMGLLGIQERVGYLGGKFEVGSAPGKGTALKVTLPLVRKYA</sequence>
<dbReference type="InterPro" id="IPR024478">
    <property type="entry name" value="HlyB_4HB_MCP"/>
</dbReference>
<evidence type="ECO:0000256" key="9">
    <source>
        <dbReference type="ARBA" id="ARBA00022723"/>
    </source>
</evidence>
<dbReference type="Pfam" id="PF12729">
    <property type="entry name" value="4HB_MCP_1"/>
    <property type="match status" value="1"/>
</dbReference>
<keyword evidence="9" id="KW-0479">Metal-binding</keyword>
<dbReference type="GO" id="GO:0051539">
    <property type="term" value="F:4 iron, 4 sulfur cluster binding"/>
    <property type="evidence" value="ECO:0007669"/>
    <property type="project" value="UniProtKB-KW"/>
</dbReference>
<dbReference type="GO" id="GO:0046983">
    <property type="term" value="F:protein dimerization activity"/>
    <property type="evidence" value="ECO:0007669"/>
    <property type="project" value="InterPro"/>
</dbReference>
<dbReference type="InterPro" id="IPR004358">
    <property type="entry name" value="Sig_transdc_His_kin-like_C"/>
</dbReference>
<evidence type="ECO:0000256" key="10">
    <source>
        <dbReference type="ARBA" id="ARBA00022777"/>
    </source>
</evidence>
<dbReference type="GO" id="GO:0046872">
    <property type="term" value="F:metal ion binding"/>
    <property type="evidence" value="ECO:0007669"/>
    <property type="project" value="UniProtKB-KW"/>
</dbReference>
<dbReference type="InterPro" id="IPR011712">
    <property type="entry name" value="Sig_transdc_His_kin_sub3_dim/P"/>
</dbReference>